<evidence type="ECO:0000256" key="4">
    <source>
        <dbReference type="ARBA" id="ARBA00023136"/>
    </source>
</evidence>
<feature type="transmembrane region" description="Helical" evidence="5">
    <location>
        <begin position="367"/>
        <end position="384"/>
    </location>
</feature>
<feature type="transmembrane region" description="Helical" evidence="5">
    <location>
        <begin position="143"/>
        <end position="165"/>
    </location>
</feature>
<dbReference type="PANTHER" id="PTHR22950:SF349">
    <property type="entry name" value="AMINO ACID TRANSPORTER TRANSMEMBRANE DOMAIN-CONTAINING PROTEIN"/>
    <property type="match status" value="1"/>
</dbReference>
<feature type="transmembrane region" description="Helical" evidence="5">
    <location>
        <begin position="247"/>
        <end position="267"/>
    </location>
</feature>
<proteinExistence type="predicted"/>
<evidence type="ECO:0000256" key="3">
    <source>
        <dbReference type="ARBA" id="ARBA00022989"/>
    </source>
</evidence>
<keyword evidence="8" id="KW-1185">Reference proteome</keyword>
<name>A0A8S4QP42_9NEOP</name>
<feature type="transmembrane region" description="Helical" evidence="5">
    <location>
        <begin position="210"/>
        <end position="227"/>
    </location>
</feature>
<evidence type="ECO:0000256" key="2">
    <source>
        <dbReference type="ARBA" id="ARBA00022692"/>
    </source>
</evidence>
<evidence type="ECO:0000256" key="5">
    <source>
        <dbReference type="SAM" id="Phobius"/>
    </source>
</evidence>
<feature type="transmembrane region" description="Helical" evidence="5">
    <location>
        <begin position="79"/>
        <end position="101"/>
    </location>
</feature>
<dbReference type="OrthoDB" id="1684102at2759"/>
<feature type="domain" description="Amino acid transporter transmembrane" evidence="6">
    <location>
        <begin position="47"/>
        <end position="448"/>
    </location>
</feature>
<keyword evidence="2 5" id="KW-0812">Transmembrane</keyword>
<accession>A0A8S4QP42</accession>
<feature type="transmembrane region" description="Helical" evidence="5">
    <location>
        <begin position="177"/>
        <end position="198"/>
    </location>
</feature>
<dbReference type="Proteomes" id="UP000838756">
    <property type="component" value="Unassembled WGS sequence"/>
</dbReference>
<comment type="caution">
    <text evidence="7">The sequence shown here is derived from an EMBL/GenBank/DDBJ whole genome shotgun (WGS) entry which is preliminary data.</text>
</comment>
<evidence type="ECO:0000256" key="1">
    <source>
        <dbReference type="ARBA" id="ARBA00004141"/>
    </source>
</evidence>
<gene>
    <name evidence="7" type="primary">jg878</name>
    <name evidence="7" type="ORF">PAEG_LOCUS3894</name>
</gene>
<dbReference type="PANTHER" id="PTHR22950">
    <property type="entry name" value="AMINO ACID TRANSPORTER"/>
    <property type="match status" value="1"/>
</dbReference>
<evidence type="ECO:0000259" key="6">
    <source>
        <dbReference type="Pfam" id="PF01490"/>
    </source>
</evidence>
<evidence type="ECO:0000313" key="7">
    <source>
        <dbReference type="EMBL" id="CAH2215809.1"/>
    </source>
</evidence>
<feature type="transmembrane region" description="Helical" evidence="5">
    <location>
        <begin position="279"/>
        <end position="301"/>
    </location>
</feature>
<dbReference type="GO" id="GO:0005774">
    <property type="term" value="C:vacuolar membrane"/>
    <property type="evidence" value="ECO:0007669"/>
    <property type="project" value="TreeGrafter"/>
</dbReference>
<keyword evidence="4 5" id="KW-0472">Membrane</keyword>
<organism evidence="7 8">
    <name type="scientific">Pararge aegeria aegeria</name>
    <dbReference type="NCBI Taxonomy" id="348720"/>
    <lineage>
        <taxon>Eukaryota</taxon>
        <taxon>Metazoa</taxon>
        <taxon>Ecdysozoa</taxon>
        <taxon>Arthropoda</taxon>
        <taxon>Hexapoda</taxon>
        <taxon>Insecta</taxon>
        <taxon>Pterygota</taxon>
        <taxon>Neoptera</taxon>
        <taxon>Endopterygota</taxon>
        <taxon>Lepidoptera</taxon>
        <taxon>Glossata</taxon>
        <taxon>Ditrysia</taxon>
        <taxon>Papilionoidea</taxon>
        <taxon>Nymphalidae</taxon>
        <taxon>Satyrinae</taxon>
        <taxon>Satyrini</taxon>
        <taxon>Parargina</taxon>
        <taxon>Pararge</taxon>
    </lineage>
</organism>
<dbReference type="Pfam" id="PF01490">
    <property type="entry name" value="Aa_trans"/>
    <property type="match status" value="1"/>
</dbReference>
<comment type="subcellular location">
    <subcellularLocation>
        <location evidence="1">Membrane</location>
        <topology evidence="1">Multi-pass membrane protein</topology>
    </subcellularLocation>
</comment>
<dbReference type="InterPro" id="IPR013057">
    <property type="entry name" value="AA_transpt_TM"/>
</dbReference>
<feature type="transmembrane region" description="Helical" evidence="5">
    <location>
        <begin position="321"/>
        <end position="346"/>
    </location>
</feature>
<evidence type="ECO:0000313" key="8">
    <source>
        <dbReference type="Proteomes" id="UP000838756"/>
    </source>
</evidence>
<keyword evidence="3 5" id="KW-1133">Transmembrane helix</keyword>
<dbReference type="AlphaFoldDB" id="A0A8S4QP42"/>
<protein>
    <submittedName>
        <fullName evidence="7">Jg878 protein</fullName>
    </submittedName>
</protein>
<sequence>MILLVDSNSCIEEGYKGFASRQQIVNLEGKSQLEENSTDNHHHHVTHPTSYLDTLLHLFRGNIGSGLLAMGDAFKNGGIIFSPFMTIFLGIICVHSQHLLLDCSEEMYRKTKRAKPPGFADTVALVFEYGPVRLRRLAPAMKLLVNSFLCITQLGFCCVYIVFIANNIKMICDQYEIHIDLSIHMMFVFVPILIICMIRNLKYLTPFSTLANVLMAIGVGAVLYEATQDLPPVDSRVYLASWSQLPLYFGTAIYAFEGIGLVLPLKNEMRNPEQFQKPLGVLNVGMVVVASIFVTVGFLGYLKWGDDVAGSLTLNLKPGYVLSMTVQILITLAMLLTYPLQFYVPISITWPALRKKYAQKSSVIKELGFRSVLVLVTFVLAESIPQLGLFISLVGAVSSTALALVFPPVIQLVSTYQDKNGVPLLMAFKNAFIILLGIFIFITGTYESVASIARAF</sequence>
<feature type="transmembrane region" description="Helical" evidence="5">
    <location>
        <begin position="390"/>
        <end position="410"/>
    </location>
</feature>
<feature type="transmembrane region" description="Helical" evidence="5">
    <location>
        <begin position="422"/>
        <end position="442"/>
    </location>
</feature>
<reference evidence="7" key="1">
    <citation type="submission" date="2022-03" db="EMBL/GenBank/DDBJ databases">
        <authorList>
            <person name="Lindestad O."/>
        </authorList>
    </citation>
    <scope>NUCLEOTIDE SEQUENCE</scope>
</reference>
<dbReference type="EMBL" id="CAKXAJ010012942">
    <property type="protein sequence ID" value="CAH2215809.1"/>
    <property type="molecule type" value="Genomic_DNA"/>
</dbReference>
<dbReference type="GO" id="GO:0015179">
    <property type="term" value="F:L-amino acid transmembrane transporter activity"/>
    <property type="evidence" value="ECO:0007669"/>
    <property type="project" value="TreeGrafter"/>
</dbReference>